<dbReference type="EMBL" id="CP094358">
    <property type="protein sequence ID" value="UOB16144.1"/>
    <property type="molecule type" value="Genomic_DNA"/>
</dbReference>
<evidence type="ECO:0000256" key="15">
    <source>
        <dbReference type="ARBA" id="ARBA00023201"/>
    </source>
</evidence>
<keyword evidence="4 16" id="KW-0597">Phosphoprotein</keyword>
<keyword evidence="1 16" id="KW-0813">Transport</keyword>
<dbReference type="Proteomes" id="UP000831290">
    <property type="component" value="Chromosome"/>
</dbReference>
<evidence type="ECO:0000256" key="11">
    <source>
        <dbReference type="ARBA" id="ARBA00023053"/>
    </source>
</evidence>
<dbReference type="GO" id="GO:0006814">
    <property type="term" value="P:sodium ion transport"/>
    <property type="evidence" value="ECO:0007669"/>
    <property type="project" value="UniProtKB-UniRule"/>
</dbReference>
<reference evidence="18" key="1">
    <citation type="submission" date="2022-03" db="EMBL/GenBank/DDBJ databases">
        <title>Description of Abyssus ytuae gen. nov., sp. nov., a novel member of the family Flavobacteriaceae isolated from the sediment of Mariana Trench.</title>
        <authorList>
            <person name="Zhang J."/>
            <person name="Xu X."/>
        </authorList>
    </citation>
    <scope>NUCLEOTIDE SEQUENCE</scope>
    <source>
        <strain evidence="18">MT3330</strain>
    </source>
</reference>
<keyword evidence="6 16" id="KW-0288">FMN</keyword>
<evidence type="ECO:0000256" key="8">
    <source>
        <dbReference type="ARBA" id="ARBA00022967"/>
    </source>
</evidence>
<dbReference type="InterPro" id="IPR010204">
    <property type="entry name" value="NqrC"/>
</dbReference>
<comment type="cofactor">
    <cofactor evidence="16">
        <name>FMN</name>
        <dbReference type="ChEBI" id="CHEBI:58210"/>
    </cofactor>
</comment>
<evidence type="ECO:0000259" key="17">
    <source>
        <dbReference type="SMART" id="SM00900"/>
    </source>
</evidence>
<comment type="similarity">
    <text evidence="16">Belongs to the NqrC family.</text>
</comment>
<gene>
    <name evidence="16 18" type="primary">nqrC</name>
    <name evidence="18" type="ORF">MQE35_10385</name>
</gene>
<evidence type="ECO:0000313" key="19">
    <source>
        <dbReference type="Proteomes" id="UP000831290"/>
    </source>
</evidence>
<dbReference type="EC" id="7.2.1.1" evidence="16"/>
<dbReference type="SMART" id="SM00900">
    <property type="entry name" value="FMN_bind"/>
    <property type="match status" value="1"/>
</dbReference>
<feature type="modified residue" description="FMN phosphoryl threonine" evidence="16">
    <location>
        <position position="223"/>
    </location>
</feature>
<evidence type="ECO:0000256" key="9">
    <source>
        <dbReference type="ARBA" id="ARBA00022989"/>
    </source>
</evidence>
<keyword evidence="9 16" id="KW-1133">Transmembrane helix</keyword>
<dbReference type="AlphaFoldDB" id="A0A9E6ZKC4"/>
<sequence>MKINKESNTYTVVFSIMMVLIVGFLLSGLSVYLKPKIKKNQELETMQNILLVMNVTGNNQEAISKDSVVETFEKYIGNEQYTIKNGKISRTKNAFKIDLKKERASFLNDQDYIQKYPFFVGINKGKRYFIIPVLGNGLWGRIWGYVSLNEELNKIQGAVFDHEKETAGLGANITEHYFREDFKEENILNEKGKYVGVTVSKNNADPLNKDKKDNEVDALSGATITSNGVSKMLKKGIAVYLPHLKEFKKTH</sequence>
<keyword evidence="10 16" id="KW-0520">NAD</keyword>
<keyword evidence="3" id="KW-0997">Cell inner membrane</keyword>
<evidence type="ECO:0000256" key="10">
    <source>
        <dbReference type="ARBA" id="ARBA00023027"/>
    </source>
</evidence>
<evidence type="ECO:0000256" key="2">
    <source>
        <dbReference type="ARBA" id="ARBA00022475"/>
    </source>
</evidence>
<comment type="subcellular location">
    <subcellularLocation>
        <location evidence="16">Cell membrane</location>
        <topology evidence="16">Single-pass membrane protein</topology>
    </subcellularLocation>
</comment>
<keyword evidence="5 16" id="KW-0285">Flavoprotein</keyword>
<dbReference type="PANTHER" id="PTHR37838:SF1">
    <property type="entry name" value="NA(+)-TRANSLOCATING NADH-QUINONE REDUCTASE SUBUNIT C"/>
    <property type="match status" value="1"/>
</dbReference>
<dbReference type="InterPro" id="IPR007329">
    <property type="entry name" value="FMN-bd"/>
</dbReference>
<comment type="caution">
    <text evidence="16">Lacks conserved residue(s) required for the propagation of feature annotation.</text>
</comment>
<feature type="domain" description="FMN-binding" evidence="17">
    <location>
        <begin position="137"/>
        <end position="240"/>
    </location>
</feature>
<evidence type="ECO:0000256" key="14">
    <source>
        <dbReference type="ARBA" id="ARBA00023136"/>
    </source>
</evidence>
<dbReference type="GO" id="GO:0010181">
    <property type="term" value="F:FMN binding"/>
    <property type="evidence" value="ECO:0007669"/>
    <property type="project" value="UniProtKB-UniRule"/>
</dbReference>
<keyword evidence="2 16" id="KW-1003">Cell membrane</keyword>
<evidence type="ECO:0000256" key="7">
    <source>
        <dbReference type="ARBA" id="ARBA00022692"/>
    </source>
</evidence>
<accession>A0A9E6ZKC4</accession>
<evidence type="ECO:0000256" key="3">
    <source>
        <dbReference type="ARBA" id="ARBA00022519"/>
    </source>
</evidence>
<dbReference type="HAMAP" id="MF_00427">
    <property type="entry name" value="NqrC"/>
    <property type="match status" value="1"/>
</dbReference>
<evidence type="ECO:0000313" key="18">
    <source>
        <dbReference type="EMBL" id="UOB16144.1"/>
    </source>
</evidence>
<evidence type="ECO:0000256" key="16">
    <source>
        <dbReference type="HAMAP-Rule" id="MF_00427"/>
    </source>
</evidence>
<keyword evidence="8 16" id="KW-1278">Translocase</keyword>
<evidence type="ECO:0000256" key="12">
    <source>
        <dbReference type="ARBA" id="ARBA00023065"/>
    </source>
</evidence>
<evidence type="ECO:0000256" key="5">
    <source>
        <dbReference type="ARBA" id="ARBA00022630"/>
    </source>
</evidence>
<dbReference type="KEGG" id="fbm:MQE35_10385"/>
<dbReference type="NCBIfam" id="TIGR01938">
    <property type="entry name" value="nqrC"/>
    <property type="match status" value="1"/>
</dbReference>
<dbReference type="GO" id="GO:0016655">
    <property type="term" value="F:oxidoreductase activity, acting on NAD(P)H, quinone or similar compound as acceptor"/>
    <property type="evidence" value="ECO:0007669"/>
    <property type="project" value="UniProtKB-UniRule"/>
</dbReference>
<dbReference type="Pfam" id="PF04205">
    <property type="entry name" value="FMN_bind"/>
    <property type="match status" value="1"/>
</dbReference>
<name>A0A9E6ZKC4_9FLAO</name>
<keyword evidence="15 16" id="KW-0739">Sodium transport</keyword>
<feature type="transmembrane region" description="Helical" evidence="16">
    <location>
        <begin position="12"/>
        <end position="33"/>
    </location>
</feature>
<dbReference type="GO" id="GO:0005886">
    <property type="term" value="C:plasma membrane"/>
    <property type="evidence" value="ECO:0007669"/>
    <property type="project" value="UniProtKB-SubCell"/>
</dbReference>
<keyword evidence="11 16" id="KW-0915">Sodium</keyword>
<evidence type="ECO:0000256" key="6">
    <source>
        <dbReference type="ARBA" id="ARBA00022643"/>
    </source>
</evidence>
<organism evidence="18 19">
    <name type="scientific">Abyssalbus ytuae</name>
    <dbReference type="NCBI Taxonomy" id="2926907"/>
    <lineage>
        <taxon>Bacteria</taxon>
        <taxon>Pseudomonadati</taxon>
        <taxon>Bacteroidota</taxon>
        <taxon>Flavobacteriia</taxon>
        <taxon>Flavobacteriales</taxon>
        <taxon>Flavobacteriaceae</taxon>
        <taxon>Abyssalbus</taxon>
    </lineage>
</organism>
<keyword evidence="19" id="KW-1185">Reference proteome</keyword>
<keyword evidence="12 16" id="KW-0406">Ion transport</keyword>
<comment type="function">
    <text evidence="16">NQR complex catalyzes the reduction of ubiquinone-1 to ubiquinol by two successive reactions, coupled with the transport of Na(+) ions from the cytoplasm to the periplasm. NqrA to NqrE are probably involved in the second step, the conversion of ubisemiquinone to ubiquinol.</text>
</comment>
<dbReference type="RefSeq" id="WP_255841304.1">
    <property type="nucleotide sequence ID" value="NZ_CP094358.1"/>
</dbReference>
<evidence type="ECO:0000256" key="4">
    <source>
        <dbReference type="ARBA" id="ARBA00022553"/>
    </source>
</evidence>
<dbReference type="PANTHER" id="PTHR37838">
    <property type="entry name" value="NA(+)-TRANSLOCATING NADH-QUINONE REDUCTASE SUBUNIT C"/>
    <property type="match status" value="1"/>
</dbReference>
<protein>
    <recommendedName>
        <fullName evidence="16">Na(+)-translocating NADH-quinone reductase subunit C</fullName>
        <shortName evidence="16">Na(+)-NQR subunit C</shortName>
        <shortName evidence="16">Na(+)-translocating NQR subunit C</shortName>
        <ecNumber evidence="16">7.2.1.1</ecNumber>
    </recommendedName>
    <alternativeName>
        <fullName evidence="16">NQR complex subunit C</fullName>
    </alternativeName>
    <alternativeName>
        <fullName evidence="16">NQR-1 subunit C</fullName>
    </alternativeName>
</protein>
<keyword evidence="13 16" id="KW-0830">Ubiquinone</keyword>
<keyword evidence="7 16" id="KW-0812">Transmembrane</keyword>
<keyword evidence="14 16" id="KW-0472">Membrane</keyword>
<comment type="subunit">
    <text evidence="16">Composed of six subunits; NqrA, NqrB, NqrC, NqrD, NqrE and NqrF.</text>
</comment>
<proteinExistence type="inferred from homology"/>
<evidence type="ECO:0000256" key="1">
    <source>
        <dbReference type="ARBA" id="ARBA00022448"/>
    </source>
</evidence>
<comment type="catalytic activity">
    <reaction evidence="16">
        <text>a ubiquinone + n Na(+)(in) + NADH + H(+) = a ubiquinol + n Na(+)(out) + NAD(+)</text>
        <dbReference type="Rhea" id="RHEA:47748"/>
        <dbReference type="Rhea" id="RHEA-COMP:9565"/>
        <dbReference type="Rhea" id="RHEA-COMP:9566"/>
        <dbReference type="ChEBI" id="CHEBI:15378"/>
        <dbReference type="ChEBI" id="CHEBI:16389"/>
        <dbReference type="ChEBI" id="CHEBI:17976"/>
        <dbReference type="ChEBI" id="CHEBI:29101"/>
        <dbReference type="ChEBI" id="CHEBI:57540"/>
        <dbReference type="ChEBI" id="CHEBI:57945"/>
        <dbReference type="EC" id="7.2.1.1"/>
    </reaction>
</comment>
<evidence type="ECO:0000256" key="13">
    <source>
        <dbReference type="ARBA" id="ARBA00023075"/>
    </source>
</evidence>